<evidence type="ECO:0000313" key="1">
    <source>
        <dbReference type="EMBL" id="MBB5350188.1"/>
    </source>
</evidence>
<dbReference type="InterPro" id="IPR011990">
    <property type="entry name" value="TPR-like_helical_dom_sf"/>
</dbReference>
<sequence length="892" mass="100845">MKLSHLSLILLLGILADGAEEERAVPLDPAALVEDLGDESYPVRVTATQELWSMGKPVLPFLDEAMHSADPEVVARARDLQRKIRIGLQPDDDPEWIGWIEAYDSADLQEQRRIVAALSRKQAAVILLRLYEIETDPERIEMMSPLMRGVAINEARRRILTGEEDTDKIREILEMGRADPGQLMALADFHRVHGTLEAELKKARANRKKSGNLWRAYLQAAAGRPAEAAREAEAGGFSDSAARWKLLAGDPIPWVMSVPITELQIVPESFEAYRDAVRGLWEGENPPPNLIQGLTQDVSGDPGSESWHSVAVAYALGARQEADGALVQMSVDRAFNYLDSSERTDEALQVLGLDPDAPDFEGWVRPRFRRMLEDRDTADDLQQELKLMAGFMERRGLVQEAAALYGPLLDELSRKDEDWYLDVLTSMFSPDSRDRRDRLSEGVIESAARFVEQDPAREGRILDHLLGDGSLITDLWDELERTESGRPFLERLKLAEILVGNLPDVDKQGEGWWKRQIEDVPDAADPSDRLRGSLLLQLASYHPNARRFLEIDEQYTQAGISLQDIGDLPEDFNLASRRVECSKLLGDWKKVRDAYVERFSATPKGARPMVDLATAYRRVGQEEEAEVLERKLESILLGDSASMRIVGEIYSEEGDMQRAREWYFRAAMMSIDGGDEFIHSCHQLVSEEKTLQNWKVAASLEEFELLLIVMNGEAAYSNPAYLVTLRSSIELSRGMSKIAEGDRSGGLAHLRKWEKVVRDDEDLADFFDGAFREAGLVELHDEWFDFRWSRFQAVLERFPDSPNTLNTAAWVASRANRRLDEAESAVTRALKWEPGTSSYLDTLAEVWFARGDREQAIHWSSESLAMFEGPMVLFPEILRQNDRFRRGPLPPQ</sequence>
<name>A0A840V5X4_9BACT</name>
<evidence type="ECO:0000313" key="2">
    <source>
        <dbReference type="Proteomes" id="UP000557717"/>
    </source>
</evidence>
<dbReference type="RefSeq" id="WP_184015316.1">
    <property type="nucleotide sequence ID" value="NZ_JACHFD010000002.1"/>
</dbReference>
<reference evidence="1 2" key="1">
    <citation type="submission" date="2020-08" db="EMBL/GenBank/DDBJ databases">
        <title>Genomic Encyclopedia of Type Strains, Phase IV (KMG-IV): sequencing the most valuable type-strain genomes for metagenomic binning, comparative biology and taxonomic classification.</title>
        <authorList>
            <person name="Goeker M."/>
        </authorList>
    </citation>
    <scope>NUCLEOTIDE SEQUENCE [LARGE SCALE GENOMIC DNA]</scope>
    <source>
        <strain evidence="1 2">YC6886</strain>
    </source>
</reference>
<gene>
    <name evidence="1" type="ORF">HNR46_000412</name>
</gene>
<accession>A0A840V5X4</accession>
<dbReference type="Proteomes" id="UP000557717">
    <property type="component" value="Unassembled WGS sequence"/>
</dbReference>
<dbReference type="EMBL" id="JACHFD010000002">
    <property type="protein sequence ID" value="MBB5350188.1"/>
    <property type="molecule type" value="Genomic_DNA"/>
</dbReference>
<dbReference type="Gene3D" id="1.25.40.10">
    <property type="entry name" value="Tetratricopeptide repeat domain"/>
    <property type="match status" value="1"/>
</dbReference>
<dbReference type="SUPFAM" id="SSF48452">
    <property type="entry name" value="TPR-like"/>
    <property type="match status" value="2"/>
</dbReference>
<keyword evidence="2" id="KW-1185">Reference proteome</keyword>
<dbReference type="AlphaFoldDB" id="A0A840V5X4"/>
<protein>
    <submittedName>
        <fullName evidence="1">Tetratricopeptide (TPR) repeat protein</fullName>
    </submittedName>
</protein>
<proteinExistence type="predicted"/>
<organism evidence="1 2">
    <name type="scientific">Haloferula luteola</name>
    <dbReference type="NCBI Taxonomy" id="595692"/>
    <lineage>
        <taxon>Bacteria</taxon>
        <taxon>Pseudomonadati</taxon>
        <taxon>Verrucomicrobiota</taxon>
        <taxon>Verrucomicrobiia</taxon>
        <taxon>Verrucomicrobiales</taxon>
        <taxon>Verrucomicrobiaceae</taxon>
        <taxon>Haloferula</taxon>
    </lineage>
</organism>
<comment type="caution">
    <text evidence="1">The sequence shown here is derived from an EMBL/GenBank/DDBJ whole genome shotgun (WGS) entry which is preliminary data.</text>
</comment>